<keyword evidence="3" id="KW-1003">Cell membrane</keyword>
<dbReference type="Proteomes" id="UP000647241">
    <property type="component" value="Unassembled WGS sequence"/>
</dbReference>
<proteinExistence type="inferred from homology"/>
<feature type="transmembrane region" description="Helical" evidence="7">
    <location>
        <begin position="107"/>
        <end position="125"/>
    </location>
</feature>
<reference evidence="8" key="2">
    <citation type="submission" date="2020-09" db="EMBL/GenBank/DDBJ databases">
        <authorList>
            <person name="Sun Q."/>
            <person name="Zhou Y."/>
        </authorList>
    </citation>
    <scope>NUCLEOTIDE SEQUENCE</scope>
    <source>
        <strain evidence="8">CGMCC 1.12997</strain>
    </source>
</reference>
<name>A0A917H5W7_9BACT</name>
<sequence length="314" mass="33377">MLEDMVRNLFYIGIIVSASGLIGPPFALAAGLVFGLTTVHHFHVESRQLSKFLLQAAVVCLGFGMNLKEVVHAGRSGFLYTAISITFVLSLGVLLGKLLRVEKTQSLLIAVGTAICGGSAIAAMGPVLDAGEEEMGVSLGTVFVLNSVALLLFPLIGWSMHLTQTQFGLWAALAIHDTSSVVGAGAKYGATALAVGTTVKLARALWIVPLAIATATLRKSKSKIYWPWFILYFCVAAVLASYVPRYLPQTMGIFAALNRLGKSALTVVLFLIGTGITRNTLKEVGVRPLIQGVTLWIVVASISLWAIHAGWIAL</sequence>
<comment type="similarity">
    <text evidence="2">Belongs to the UPF0324 family.</text>
</comment>
<dbReference type="Pfam" id="PF03601">
    <property type="entry name" value="Cons_hypoth698"/>
    <property type="match status" value="1"/>
</dbReference>
<accession>A0A917H5W7</accession>
<dbReference type="RefSeq" id="WP_188553200.1">
    <property type="nucleotide sequence ID" value="NZ_JAGSYJ010000001.1"/>
</dbReference>
<keyword evidence="9" id="KW-1185">Reference proteome</keyword>
<reference evidence="8" key="1">
    <citation type="journal article" date="2014" name="Int. J. Syst. Evol. Microbiol.">
        <title>Complete genome sequence of Corynebacterium casei LMG S-19264T (=DSM 44701T), isolated from a smear-ripened cheese.</title>
        <authorList>
            <consortium name="US DOE Joint Genome Institute (JGI-PGF)"/>
            <person name="Walter F."/>
            <person name="Albersmeier A."/>
            <person name="Kalinowski J."/>
            <person name="Ruckert C."/>
        </authorList>
    </citation>
    <scope>NUCLEOTIDE SEQUENCE</scope>
    <source>
        <strain evidence="8">CGMCC 1.12997</strain>
    </source>
</reference>
<keyword evidence="6 7" id="KW-0472">Membrane</keyword>
<dbReference type="GO" id="GO:0005886">
    <property type="term" value="C:plasma membrane"/>
    <property type="evidence" value="ECO:0007669"/>
    <property type="project" value="UniProtKB-SubCell"/>
</dbReference>
<evidence type="ECO:0000256" key="4">
    <source>
        <dbReference type="ARBA" id="ARBA00022692"/>
    </source>
</evidence>
<evidence type="ECO:0000313" key="9">
    <source>
        <dbReference type="Proteomes" id="UP000647241"/>
    </source>
</evidence>
<evidence type="ECO:0000256" key="6">
    <source>
        <dbReference type="ARBA" id="ARBA00023136"/>
    </source>
</evidence>
<feature type="transmembrane region" description="Helical" evidence="7">
    <location>
        <begin position="224"/>
        <end position="243"/>
    </location>
</feature>
<feature type="transmembrane region" description="Helical" evidence="7">
    <location>
        <begin position="12"/>
        <end position="37"/>
    </location>
</feature>
<protein>
    <submittedName>
        <fullName evidence="8">UPF0324 membrane protein</fullName>
    </submittedName>
</protein>
<dbReference type="PANTHER" id="PTHR30106">
    <property type="entry name" value="INNER MEMBRANE PROTEIN YEIH-RELATED"/>
    <property type="match status" value="1"/>
</dbReference>
<feature type="transmembrane region" description="Helical" evidence="7">
    <location>
        <begin position="293"/>
        <end position="313"/>
    </location>
</feature>
<organism evidence="8 9">
    <name type="scientific">Edaphobacter dinghuensis</name>
    <dbReference type="NCBI Taxonomy" id="1560005"/>
    <lineage>
        <taxon>Bacteria</taxon>
        <taxon>Pseudomonadati</taxon>
        <taxon>Acidobacteriota</taxon>
        <taxon>Terriglobia</taxon>
        <taxon>Terriglobales</taxon>
        <taxon>Acidobacteriaceae</taxon>
        <taxon>Edaphobacter</taxon>
    </lineage>
</organism>
<dbReference type="PANTHER" id="PTHR30106:SF1">
    <property type="entry name" value="UPF0324 MEMBRANE PROTEIN FN0533"/>
    <property type="match status" value="1"/>
</dbReference>
<evidence type="ECO:0000256" key="2">
    <source>
        <dbReference type="ARBA" id="ARBA00007977"/>
    </source>
</evidence>
<gene>
    <name evidence="8" type="ORF">GCM10011585_07660</name>
</gene>
<evidence type="ECO:0000256" key="7">
    <source>
        <dbReference type="SAM" id="Phobius"/>
    </source>
</evidence>
<feature type="transmembrane region" description="Helical" evidence="7">
    <location>
        <begin position="77"/>
        <end position="95"/>
    </location>
</feature>
<comment type="subcellular location">
    <subcellularLocation>
        <location evidence="1">Cell membrane</location>
        <topology evidence="1">Multi-pass membrane protein</topology>
    </subcellularLocation>
</comment>
<keyword evidence="4 7" id="KW-0812">Transmembrane</keyword>
<dbReference type="InterPro" id="IPR018383">
    <property type="entry name" value="UPF0324_pro"/>
</dbReference>
<evidence type="ECO:0000256" key="1">
    <source>
        <dbReference type="ARBA" id="ARBA00004651"/>
    </source>
</evidence>
<dbReference type="EMBL" id="BMGT01000001">
    <property type="protein sequence ID" value="GGG68187.1"/>
    <property type="molecule type" value="Genomic_DNA"/>
</dbReference>
<evidence type="ECO:0000256" key="5">
    <source>
        <dbReference type="ARBA" id="ARBA00022989"/>
    </source>
</evidence>
<evidence type="ECO:0000256" key="3">
    <source>
        <dbReference type="ARBA" id="ARBA00022475"/>
    </source>
</evidence>
<dbReference type="AlphaFoldDB" id="A0A917H5W7"/>
<feature type="transmembrane region" description="Helical" evidence="7">
    <location>
        <begin position="137"/>
        <end position="155"/>
    </location>
</feature>
<keyword evidence="5 7" id="KW-1133">Transmembrane helix</keyword>
<evidence type="ECO:0000313" key="8">
    <source>
        <dbReference type="EMBL" id="GGG68187.1"/>
    </source>
</evidence>
<comment type="caution">
    <text evidence="8">The sequence shown here is derived from an EMBL/GenBank/DDBJ whole genome shotgun (WGS) entry which is preliminary data.</text>
</comment>